<keyword evidence="2" id="KW-1185">Reference proteome</keyword>
<dbReference type="Proteomes" id="UP001234297">
    <property type="component" value="Chromosome 2"/>
</dbReference>
<proteinExistence type="predicted"/>
<evidence type="ECO:0000313" key="2">
    <source>
        <dbReference type="Proteomes" id="UP001234297"/>
    </source>
</evidence>
<gene>
    <name evidence="1" type="ORF">MRB53_004460</name>
</gene>
<reference evidence="1 2" key="1">
    <citation type="journal article" date="2022" name="Hortic Res">
        <title>A haplotype resolved chromosomal level avocado genome allows analysis of novel avocado genes.</title>
        <authorList>
            <person name="Nath O."/>
            <person name="Fletcher S.J."/>
            <person name="Hayward A."/>
            <person name="Shaw L.M."/>
            <person name="Masouleh A.K."/>
            <person name="Furtado A."/>
            <person name="Henry R.J."/>
            <person name="Mitter N."/>
        </authorList>
    </citation>
    <scope>NUCLEOTIDE SEQUENCE [LARGE SCALE GENOMIC DNA]</scope>
    <source>
        <strain evidence="2">cv. Hass</strain>
    </source>
</reference>
<comment type="caution">
    <text evidence="1">The sequence shown here is derived from an EMBL/GenBank/DDBJ whole genome shotgun (WGS) entry which is preliminary data.</text>
</comment>
<accession>A0ACC2MAM2</accession>
<organism evidence="1 2">
    <name type="scientific">Persea americana</name>
    <name type="common">Avocado</name>
    <dbReference type="NCBI Taxonomy" id="3435"/>
    <lineage>
        <taxon>Eukaryota</taxon>
        <taxon>Viridiplantae</taxon>
        <taxon>Streptophyta</taxon>
        <taxon>Embryophyta</taxon>
        <taxon>Tracheophyta</taxon>
        <taxon>Spermatophyta</taxon>
        <taxon>Magnoliopsida</taxon>
        <taxon>Magnoliidae</taxon>
        <taxon>Laurales</taxon>
        <taxon>Lauraceae</taxon>
        <taxon>Persea</taxon>
    </lineage>
</organism>
<protein>
    <submittedName>
        <fullName evidence="1">Uncharacterized protein</fullName>
    </submittedName>
</protein>
<dbReference type="EMBL" id="CM056810">
    <property type="protein sequence ID" value="KAJ8642712.1"/>
    <property type="molecule type" value="Genomic_DNA"/>
</dbReference>
<sequence>MDGRGGGCCVARYGGGGSMVDRIMLRFRPIAPKPASGGSAPGSIASDSRKADPPPRTTRSAKRRCVRERRASSGAAAGKKRRSSSEEKKQPDVAVVTLPLLPETPDRKEPSQSPPSDLSSSPLSDLPIRSNPITIRKESSDPVGLVLTPQPVRPVGSWVTLERVTGTCLGWSGLASTEKEEIVVRSLDSDTCPAFVSDGWNRVTWTNDAYRRMVGGGEGEEVVVGLAMKDEIPETLRGFSCRVRVQYTCRKERHSMTVPCDVWRMMRGGGFAWRLDMKAALSLGR</sequence>
<name>A0ACC2MAM2_PERAE</name>
<evidence type="ECO:0000313" key="1">
    <source>
        <dbReference type="EMBL" id="KAJ8642712.1"/>
    </source>
</evidence>